<name>A0A964RL98_9CLOT</name>
<dbReference type="Proteomes" id="UP000656077">
    <property type="component" value="Unassembled WGS sequence"/>
</dbReference>
<proteinExistence type="predicted"/>
<dbReference type="EMBL" id="WSRQ01000010">
    <property type="protein sequence ID" value="MVX63724.1"/>
    <property type="molecule type" value="Genomic_DNA"/>
</dbReference>
<organism evidence="1 2">
    <name type="scientific">Clostridium chromiireducens</name>
    <dbReference type="NCBI Taxonomy" id="225345"/>
    <lineage>
        <taxon>Bacteria</taxon>
        <taxon>Bacillati</taxon>
        <taxon>Bacillota</taxon>
        <taxon>Clostridia</taxon>
        <taxon>Eubacteriales</taxon>
        <taxon>Clostridiaceae</taxon>
        <taxon>Clostridium</taxon>
    </lineage>
</organism>
<reference evidence="1" key="1">
    <citation type="submission" date="2019-12" db="EMBL/GenBank/DDBJ databases">
        <title>Microbes associate with the intestines of laboratory mice.</title>
        <authorList>
            <person name="Navarre W."/>
            <person name="Wong E."/>
        </authorList>
    </citation>
    <scope>NUCLEOTIDE SEQUENCE</scope>
    <source>
        <strain evidence="1">NM79_F5</strain>
    </source>
</reference>
<dbReference type="RefSeq" id="WP_160358819.1">
    <property type="nucleotide sequence ID" value="NZ_WSRQ01000010.1"/>
</dbReference>
<gene>
    <name evidence="1" type="ORF">GKZ28_08445</name>
</gene>
<accession>A0A964RL98</accession>
<evidence type="ECO:0000313" key="2">
    <source>
        <dbReference type="Proteomes" id="UP000656077"/>
    </source>
</evidence>
<dbReference type="AlphaFoldDB" id="A0A964RL98"/>
<protein>
    <recommendedName>
        <fullName evidence="3">DUF2187 domain-containing protein</fullName>
    </recommendedName>
</protein>
<comment type="caution">
    <text evidence="1">The sequence shown here is derived from an EMBL/GenBank/DDBJ whole genome shotgun (WGS) entry which is preliminary data.</text>
</comment>
<evidence type="ECO:0000313" key="1">
    <source>
        <dbReference type="EMBL" id="MVX63724.1"/>
    </source>
</evidence>
<evidence type="ECO:0008006" key="3">
    <source>
        <dbReference type="Google" id="ProtNLM"/>
    </source>
</evidence>
<sequence length="71" mass="8265">MQGAFNMSLFDLFDSDNENIEELKIDDKVYVEYQGESYIGTVHSIYNNKETVNVIFDNMHTAFHISKVKKV</sequence>